<dbReference type="PANTHER" id="PTHR45398:SF1">
    <property type="entry name" value="ENZYME, PUTATIVE (JCVI)-RELATED"/>
    <property type="match status" value="1"/>
</dbReference>
<comment type="similarity">
    <text evidence="5">Belongs to the NRP synthetase family.</text>
</comment>
<keyword evidence="4" id="KW-0436">Ligase</keyword>
<dbReference type="InterPro" id="IPR020806">
    <property type="entry name" value="PKS_PP-bd"/>
</dbReference>
<dbReference type="InterPro" id="IPR023213">
    <property type="entry name" value="CAT-like_dom_sf"/>
</dbReference>
<dbReference type="Pfam" id="PF00550">
    <property type="entry name" value="PP-binding"/>
    <property type="match status" value="6"/>
</dbReference>
<evidence type="ECO:0000313" key="8">
    <source>
        <dbReference type="EMBL" id="KEY73170.1"/>
    </source>
</evidence>
<organism evidence="8 9">
    <name type="scientific">Stachybotrys chartarum (strain CBS 109288 / IBT 7711)</name>
    <name type="common">Toxic black mold</name>
    <name type="synonym">Stilbospora chartarum</name>
    <dbReference type="NCBI Taxonomy" id="1280523"/>
    <lineage>
        <taxon>Eukaryota</taxon>
        <taxon>Fungi</taxon>
        <taxon>Dikarya</taxon>
        <taxon>Ascomycota</taxon>
        <taxon>Pezizomycotina</taxon>
        <taxon>Sordariomycetes</taxon>
        <taxon>Hypocreomycetidae</taxon>
        <taxon>Hypocreales</taxon>
        <taxon>Stachybotryaceae</taxon>
        <taxon>Stachybotrys</taxon>
    </lineage>
</organism>
<evidence type="ECO:0000256" key="3">
    <source>
        <dbReference type="ARBA" id="ARBA00022553"/>
    </source>
</evidence>
<dbReference type="InterPro" id="IPR036736">
    <property type="entry name" value="ACP-like_sf"/>
</dbReference>
<feature type="domain" description="Carrier" evidence="7">
    <location>
        <begin position="2338"/>
        <end position="2414"/>
    </location>
</feature>
<evidence type="ECO:0000313" key="9">
    <source>
        <dbReference type="Proteomes" id="UP000028045"/>
    </source>
</evidence>
<dbReference type="PROSITE" id="PS00012">
    <property type="entry name" value="PHOSPHOPANTETHEINE"/>
    <property type="match status" value="2"/>
</dbReference>
<proteinExistence type="inferred from homology"/>
<dbReference type="CDD" id="cd19545">
    <property type="entry name" value="FUM14_C_NRPS-like"/>
    <property type="match status" value="2"/>
</dbReference>
<dbReference type="NCBIfam" id="NF003417">
    <property type="entry name" value="PRK04813.1"/>
    <property type="match status" value="5"/>
</dbReference>
<dbReference type="InterPro" id="IPR010071">
    <property type="entry name" value="AA_adenyl_dom"/>
</dbReference>
<feature type="domain" description="Carrier" evidence="7">
    <location>
        <begin position="3403"/>
        <end position="3479"/>
    </location>
</feature>
<dbReference type="CDD" id="cd19542">
    <property type="entry name" value="CT_NRPS-like"/>
    <property type="match status" value="4"/>
</dbReference>
<dbReference type="PANTHER" id="PTHR45398">
    <property type="match status" value="1"/>
</dbReference>
<sequence>MALSLSDARKASEAVLPSADIEPCILPAFDVGENDSQEFLSIRGRLAVDEEGDATSLDPRHVHSVLRSAWGVLLNSYTGLERVCFGLQTSTPHQSNNTSQTINSNHNALVAQQVMNVAQLHIAGHKHLHALLSENHLGPTFSPKNGTKLFDTVLSIRGCASETRQDSGMDCSTQLNSVSNPWCKIHLVIDPVSFETNLSWMGTFMTRRQAMDMASIYEKIVSEILARAHVTLADLSFFSERNEQQVLAWNSNPINNVQKCIHHAISEQAALRPSAEAVCAWDGSFSYAELEATADQLAHRLEASGVGPEVFVPICFDKSKWTIVAMLAVLKAGAVFVPLDPTHPVPRLQALAHKVEAKTLLCSRQHRSMLETVATELIPVDAQLFAELPTHNGGVERGAPSNGAYMIFTSGTTGEPKGALIEHGALMSSALAHGPAMLMDSNTRSLQFAASTFDVSITEILTCLILGGCVCVPSEEARLNNIEGAITELRANWALLTPTFVKFINPANVPCLKTLVTGGEAMTQAIIRSWSHINLINCYGPAETSVVSHVHPFMKEGKNPLNIGRQVGIHCWVVDRYDHNRLMPVGAVGELVIEGHTLARGYYKEPDKTNDAFIFDPAWALRQNHRPGPRRMYKTGDLVKYNSDGTFHIAGRKDTQIKFHGQRIELGEIEHSLNISPSIKHGMVVLPKEGFCQGRLLTIVQLSDSLNRDLVPNGQPYKLVDGRLEETAKEKLSEVKQFLTERLPPYMIPSMWLAVEFIPRLQSGKLDRKQTAKWIDCMSEELFRQLNPVTATASSDDMTFASQTELDLHEVWSHVLNLKKEQLGLRQSFLSVGGDSISAMQIMSECKKRGIGLTVRDIISCKSISELACHVKAIETPLCHQEILEQPFDLSPIQSLYFSRPNHAQGHYNQSFLLKTSQRILASDMEEAIVTVIQRHSMLRARFSQTSEGTWQQRITNDVASSYRLRTVKLVSRADVDASLADSQTCLNETNGPLFAADLIDVNGEEELLFVVAHHLVIDLVSWRVILQDLEDLLLRPDQICNAETPLPFQTWCRMQAEHCRNQTPSHVLPVQGIPDGNAEYWGMETGQNNYGLMAHKSFEIGSSLTSLLLAECHRALRTEIPDVLLAVMIYSFGQIFTDRPTPPVFAEGHGREPWDSSIDLSNVVGWFTTIYPVYAGSAVPQSLTEIVKFVKDARRKVPDKGRSYFASRWLTDQGRDAFARHWPLEITFNYLGQYQQLEREGALFTPVRDIAGEVRGATQGADVGPLTTCISFFEVSAVILKGCLRFSFVFNQNMKHQAKIHQWIDACEQNLGTMIEELCVKTPEHTLSDFELLSLTYDRLQLMTTEKLPQAGVVSVDLVEDAYPCSPLQSGLLVSTAKNRSFYAAYTLHEVKSRSDGPVDAARLADAWRRMVEYHPILRSIFIESVSQQDSLFDQVVLKQFKIPLTQLHKETDAEAIAALSLPPLHQQDNAQLLHHFEICTTRSGKVFCRLDISHVIMDGTSMSILFRDLAAAYDNALPPGEGPLYRNYIKYLAEQPLEAGIKYWSSYLAGVEPCHFPVLNGGDAVEAKELRYVRLTFEELTDLQTLCDDRGVTIVNAIYTAWALTLRLYTASDDVTFGYLTSARDAPIEGVRDVVGPVINMVACRVNMTTATTLGDIMVGIQKDYLDSLAYRHIPLAEVQHALQLSGTALFNTALSYRKLPAPTENETGIMFEECRPTYDPDEYNVSVNIEAGDSDMAIDLMYWTDTLSEGQAKNVASTFTKALSNILHHSDRPLAGLENLGDWHLEQLRQWNKRIPEGAESCIHEEFHKRALLHPDAPAIASWDMNFTYKELDSASTSLAHHIMSQGVGLEVCVLVCFEKSAFAVVAMLAILKAGGICVPLDPTHPDAALRLRADDTAAKIALVSPQVGHRLEGLVEKVVPVDSDILERLSTSSSSSLAQVSPQNACFIIYTSGSTGRPKGVVLEHRGIVTNCVESGPRLGYVQARVLQFASYTFDNSLAEIFTTLTHGSCICVPSAHERLNDLAGVINRLQVTMADVTPTVATFLQPAEVPSLKTLALGGEAVTTKCVEIWRDSVTLQCCYGPSECSVNSTYSGDIAKPGKATNIGRAIGCVAWVVHPDDHHCLLPIGCVGELLIDGPIVSRGYLNLPEKTRQSFVNPPEWAKGILLGGAADRRLYKTGDLVRYEPDGSLMYLGRKDTQVKLNGQRIELGEIEHHIEQSLSEDDQTAVELIVVGGKKSLACFICTEFNSCVPASGDESSILPMYDTFKTRAKELEVLLSEKVPAYMVPTMWLPISKMPLTSSGKLDRRSLRLQAQSLPTTLTVSYKLATKCGRAPSTEAEKDLARMWASVLSVDDASIGVDDTFFKLGGDSIGAMKLVTLARTADINLTVASIFQKSSLRDMAQAATPMSKLSTVPIQPFSLVPNIPNFGTLKREIADSCHIRHHLIQDIYPCTAVQEGLMALSNREPGAYVAQFVYLLPERMSLERFRKAWDMVVESEAILRTRIVHTEVSGFLQVVVDEGIEWSSIPDLSHVRDSERKIPSHNGGKLTSFTLVGDGSSSTYFVWTIHHALYDGWCLPLLLDKVKECYESVPITGLISGPPYAGFIKYLEGLDSKQTDQFWQSRLSNVSAEQFPRLPNPDYQACASNMIIHKASFNREPGSEITAATKIRAAWALTVSAYSAANDVVFWETLTGRDAPVPDIENMGGPTLATIPMRVEAAETMAHQFAGIQRIRRLNADTAIACDAQNLIAINNGPREASGSFWNEQNNEMAGTNFYTYPLMLSCHIDGQELETVVHFDQRLIPEWKMRRVMDQFEFMLSSVNSEQLKNERLGDLALLSTADRASLQVWNSTLPAPVHRQIHELIEDQATTQDETKHAVCAWDCNLTYNELLSLSDRLASFLTHNGIGHGSVVPLCLEKSSLVVVSMMAVLKSGAAFVPLDPAHPDSRISGILADVDATVLLCSPKYAERCARFDTRMVSVSREFIDDIASTDIASTSTPGSVAYMIFTSGTTGKPKGTIVQHCAFCAGAIAHGARMGMTKSSRVLQFASYTFDASIMEVLTTLINGGTVCVPSDEERINDLSGTISRMKINWALLTPSVAQLIHPPLVPDLKTLVLGGEAMSSVHISAWSNSTVQLMNAYGPSETAVVAAVNPQVTLASGPSNIGYATGGLCWVTDPENHNRLAPIGAVGELVVEGPILAQGYLKNEQKTSESFVVDPAWTTQFPHRDVVSQRRFYKTGDLVKLDHDGSILFQGRKDSQVKLRGQRLELSEVEHHLVSDPTVQYALAAVPSSGPCAKQLIAVISPKLLADPKQKQPKDEILLLKTHAAMSYAGVQERLERHLPPYMIPTKWAVIEQFPLLPSGKLDRRKVLTWIENMSDDVYDSISDAEASATKLNREASVLEERLRALWAKVLGLELEKVPFTRSFLQLGGDSISAMQLMAVCRSSSIAVTVPQIIKSKSLVELATRATEVEEVFYEAEEEDQPFDLSPIQKLYFESMNTGSTHFNQSILLCTSRNIGLRELTKALECIIDTHSMLRARFSMLSGAWKQHITADISGSYRLRAHTGVNQRQLSNFIDESQHSLNIVNGPLFVADVFEMENTGEQIVAFVAHHLVIDVVSWHIILQDLEVLLASDSSNISRPFSFQKWNSLQLDQARNAAKSDIFHDFPMPSTNLSYWGMQDIPNIHGDALTEDFEVDTHHSLLLLGSCHEAFQTDTADILLASLLDSFRQAFPDRPNAPSIFNEGHGREPWDENLDLSRTVGWFTTLCPIYLPDSLPAETDILDIVKWVKDFRRKVPGKGRPYFAHRLLSHHPSEKQSEDWPAEIAFNYLGQTQQLEREDSIFRSLDGRLASSVNDLSDIGKTVPRLSLIEISAAIRGGNLKFSFSFNRHMKLQNSIRKWMTLCRDSIHRIVEKLSQASHEPTMADFPLLPLAFDGISQLKQKLPQLGVASLNDLEAVYPCSPVQQGILFTQIKDPKYYSYSVTFEVKSESLSGAAHVQRLMDAWQAVVQRHSTLRTIFVDSLWQEGKMDQIVLKSFLGKLLCVECSQEELPLILSQQSFVPLPEDQPPHRMRVISTSSGKVICILEMSHAIADGTSMPILFRDLALAYEGTLPSASLACYQDYISYLQQAPSSQSTEYWKNYLVGAEPCYFPNRNDGLAGPRVLRALDQTLAYAAELQAFCTAQGVTLSNVLQLVWALVLQAYTGLDDVCFGYLVAGRDVPVRDIDEAVGVYINMLICRVQLNPATAALSMLQSVQADLMEGMLHKHVSLAEIQHETSSTNTPLFNTAYSFQRRSVSKSMANGPLSFEISDAQDPSEYDITVNVEVWDATAELQLCYWADKISDLQAKNIASTFDRILSSLVTCNPGTPIGELEILSIDGSQKLLHWNNDEPQSLEDCVHRTFELNVKQQSSDTPAVDGWDGRFTYEELNLLATRLAEHLIHLGVKQESFVPLCFEKSAWTVVAMMAVLKAGAAFVPLDPAHPPERIAFLLQSVDAKLVLCSPSLQSRFENSEIKAHSICKDSISSLPATTSLLSQVNMSPRSPAYIIFTSGTTGLPKGTIIEHGAFVTGAIAHAKAINMTSTSRVLQFASHTFDASIMEILSTLLVGGCVCIPSDQDRLNDLAAVISRFKVNWTLLTPSVANVLKPGVVPSLKTLVTGGEAMSRDHITKWINEASLINAYGPSETSVIAATSTKVDVNGTVLNRDPACIGHAVGSRCWVVDPRNHNRLMPIGGIGELVVEGPIVARGYLNNDAKTRDAFIEHPVWRNKLRLAGLRKDRMYKTGDLVAYNSDGSLNYVARKDTQIKLNGQRIELGEIEHHVKLNLPSDVQSAVDLVVPQSKTSTKSLAVFFTSHLDAAVDNTDKMSVTTLDDILLPMSPHRMTLGNSLKSALKETLPTYMLPTIYLPITKMPWTSSGKLDRQRLKAIVERIPLQHLVPYKLTGTVQKHKPVTAMQLKLRELWQKILHLGPAEISTDDSFFRLGGDSVAAMKLVAAARTERIALTVLNVFRHPKLSDMAVSSRNLGDTSTTTVKPLSLLGDISSPDTLLSELADRCGVQASHIQDAYPCSSLQEGLVTLSLQQPGAYVAENVFTLPHTIDLARFKSAWEKTVNEVDILRSRIVTSEALKSYVVVLQPQPIDWRLADSLEAAADYTSTIPGRNGGDLAQWTIVQEEDSSTSYFVWTVHHALYDAWSMPNMLKLVETHYSQHDQPAPLPSLPFANFIKYLENVNIPASNEFWRARLEGASASHFPPVLASSADAADSATLQHTILYNSESLDMDITIPTVVRAAWALILGSQTCSDHVAFGETLSGRDIALHGVGDILGPTLSTVPSKVQIDRDMAVTRFLQSLHEKAVEMIPYQHAGLQNIKRLGKAMTAACEFNNLLVIQSSETSTPQNLLMQPVESDAGQKNFFTYPLVVECSMEAHSLLLTVHFHPAVITSWQAEGLLHQFDHLVQQLRSVSQRSLLKVGELDFCSPHDIQVIKGWNEFEFDYVKETIPDLFIKAATKTPHAAAISAWDGDFTYEAVHQHATRLARYIMSKGVRPETLVPCCMDKSAWTLISMLAVLLAGGTLIPFDPAHPPARHAEIVRKCQATIVLCSPKYQNRFRGLADTIHVDDHLFTVLLAQHAFDNTISLPQVKEQDAAFVIYTSGSTGTPKGVVLEHHSFCTSTKVIMERMKLTQSSRVFQFTSYAFDVAMGEIFGALTRGACLCVPSEEMRTGDLAQAMNTLQVTWAFLTPSVANIIEPTSLTTVQILVCGGEALTPETISMWADKIVLMNGYGPAECTVFCVSNDNVSIQKDHTNIGRAMKGGHTWVVDPRDHNRLVPLGCVGELLIEGPIVARGYLNDEEKTREAFVEEPSWTSLFYREGDRQALRLYKTGDLVKYCPDGSLTFLGRKDHQVKLHGQRMELGEIEANLQADNRIRHALVSLPKSGRCQGRLVAIVSLHDFAPLDPSIAATDFVSISTSQMKTARTHVSNIQKALSETLPPYMVPSVWFVVEALPLLVSGKLNRAYAQSWVNNMDHQTYKNAVSAEQYEELSEPETPTGQILKKVWSSVLNTPMEKLPINQSFLSVGGDSITAMQVMTRCRDHSIRLSLQEVIRSRSITELAKLVDSEDRLKIENDVGTGEEQENHSFPLSPIQELYFDNSLNKEHGDRFNQSQLLLINRKVEVAEFKAAIDSLVQRHSMLRSRYSKTPAGSWAQTISPDVASSYKFQSRSIDRDSDLIQLIYLSQRSIDIISGPLVVVDLVERSDGSQIVSLIAHHLVVDVVSWFNIINDLELSLTSGSFHLPKPFSFQSWCTAQTQHAKSQEIRGEVVLPFKIEPANLDFWGMSESSNLYGDMARQSFVLTDANFVSLAMNHCHMSLRTEPLDLFISAILQSFGLTFEERQLPTLFNEGHGRESWDHSIDISQTVSWFTSLCPIQISMADNKNHVDSVSRVKDARRSVVGNGRPYFAHRYLTETGRREFKDHAPMEILVNYLGRTQQSNRNASLLEPFDYEKTTEEEKLVSDVGAETHRLALFEISISVTDEGISFVFMYNGRMLHQDRIADWVAKCSEVLTDTAKQLDGLAPTPTLHDVPLMPVSYAELQTLVGRSLPACHVNTFEEVEEIFPCSPMQTGILLSQLQDAGRYLIHTVVEVLPETEGTRIDAQKLSRACEQVVNRHAALRTIFINSVYRGGAFDQVVLKPRDARVSLIQCREIDVMAKLNMTSLERSNREPGPALPYQITICQTPQGKVFLKFEVNHAITDGASTSLIMQDIAKAYDDKLTLTTAPSYREYIKYISSVPLDSSLDFWSSYLREPRPTDFPTISYEFVAERDLGCFAVEFDRFAELQSICSAKEVTFSTVILATWALVLRNYANSDDVCFGYLASGRDASIPDIDQIVGPFINMLVFRCRFEPWMSLTSLLQNAQQDYLSSLPHQHFSLARVSHGLGVNGSLFNTAVSIQNAGSLEDSATSSIRYESLEAHDPTEYAVTVNANTTRHDEGITFRYWTDVLSSSQAMELSRLFSGILNLFIDHCDQEISQLGLLNKPHVVMSRKSGLKGTLAHDESLFSTESTKEAPYQAIEKRPKTSSDSGFSGSKPSEDDNFMPTLSATKKRNDPSGGREQLSDKLLSLWRETLGLGDCTISYQDSFFELGGDSIIAMSMVGNAKDEGMVLTVADVFKNPTFGDMLHCLASSSTDDSEVASSDDETAYSRRDAGVNEDEEYEPFSMLDEKDKERFIRFTICPMAGISRASIMDVLPTTDFQTLSISGSLLESRWMLNHFYLDGSGSLNIPLLRESITNVMASFDILRTVFVPYQERFLQVVLRQVQPQVSIHEDVEDIEQFTNELEKASREETPRFGESYVRFVVALERATCRHRIFLRISHAQYDGVCFPTILGALKACYDGEPLLPSPNFAKYVWGALGQITAAHYIHWKKLLKGARLTDVVRRKRSCLQTSPTKVLKRVVPIRSLASFNITTATIVKAAWSVVLTEITGESDVVFGHLISGRNVANVSEIGHIVGPCLNVVPVRVRQETSWTVHQLLRYIQDQQVNNMPYESLGFREIIEKCVDQGGDEGYRNFSTTVQHQSMPQTDNLTIGDIEYKAGVISSQEDETDFSVVTTPIDAANMEVCLIYAQDEAISPRLAEQMFESLCKAITNFSTSPDSVVGCS</sequence>
<dbReference type="InterPro" id="IPR045851">
    <property type="entry name" value="AMP-bd_C_sf"/>
</dbReference>
<dbReference type="FunFam" id="3.30.300.30:FF:000015">
    <property type="entry name" value="Nonribosomal peptide synthase SidD"/>
    <property type="match status" value="5"/>
</dbReference>
<dbReference type="InterPro" id="IPR020845">
    <property type="entry name" value="AMP-binding_CS"/>
</dbReference>
<dbReference type="Gene3D" id="3.30.300.30">
    <property type="match status" value="5"/>
</dbReference>
<feature type="domain" description="Carrier" evidence="7">
    <location>
        <begin position="799"/>
        <end position="875"/>
    </location>
</feature>
<dbReference type="Gene3D" id="3.40.50.12780">
    <property type="entry name" value="N-terminal domain of ligase-like"/>
    <property type="match status" value="4"/>
</dbReference>
<accession>A0A084B6J1</accession>
<evidence type="ECO:0000256" key="5">
    <source>
        <dbReference type="ARBA" id="ARBA00029454"/>
    </source>
</evidence>
<dbReference type="GO" id="GO:0016874">
    <property type="term" value="F:ligase activity"/>
    <property type="evidence" value="ECO:0007669"/>
    <property type="project" value="UniProtKB-KW"/>
</dbReference>
<dbReference type="Pfam" id="PF00501">
    <property type="entry name" value="AMP-binding"/>
    <property type="match status" value="5"/>
</dbReference>
<dbReference type="InterPro" id="IPR000873">
    <property type="entry name" value="AMP-dep_synth/lig_dom"/>
</dbReference>
<keyword evidence="2" id="KW-0596">Phosphopantetheine</keyword>
<gene>
    <name evidence="8" type="ORF">S7711_04136</name>
</gene>
<dbReference type="SMART" id="SM00823">
    <property type="entry name" value="PKS_PP"/>
    <property type="match status" value="5"/>
</dbReference>
<dbReference type="FunFam" id="3.30.559.30:FF:000002">
    <property type="entry name" value="Nonribosomal peptide synthase Pes1"/>
    <property type="match status" value="3"/>
</dbReference>
<dbReference type="InterPro" id="IPR006162">
    <property type="entry name" value="Ppantetheine_attach_site"/>
</dbReference>
<dbReference type="InterPro" id="IPR009081">
    <property type="entry name" value="PP-bd_ACP"/>
</dbReference>
<dbReference type="SUPFAM" id="SSF56801">
    <property type="entry name" value="Acetyl-CoA synthetase-like"/>
    <property type="match status" value="5"/>
</dbReference>
<dbReference type="FunFam" id="3.30.559.10:FF:000016">
    <property type="entry name" value="Nonribosomal peptide synthase Pes1"/>
    <property type="match status" value="3"/>
</dbReference>
<dbReference type="FunFam" id="3.40.50.12780:FF:000014">
    <property type="entry name" value="Nonribosomal peptide synthetase 1"/>
    <property type="match status" value="5"/>
</dbReference>
<feature type="domain" description="Carrier" evidence="7">
    <location>
        <begin position="6051"/>
        <end position="6127"/>
    </location>
</feature>
<dbReference type="InterPro" id="IPR042099">
    <property type="entry name" value="ANL_N_sf"/>
</dbReference>
<dbReference type="Gene3D" id="3.40.50.980">
    <property type="match status" value="2"/>
</dbReference>
<dbReference type="Pfam" id="PF00668">
    <property type="entry name" value="Condensation"/>
    <property type="match status" value="9"/>
</dbReference>
<evidence type="ECO:0000259" key="7">
    <source>
        <dbReference type="PROSITE" id="PS50075"/>
    </source>
</evidence>
<dbReference type="OrthoDB" id="416786at2759"/>
<feature type="region of interest" description="Disordered" evidence="6">
    <location>
        <begin position="7066"/>
        <end position="7121"/>
    </location>
</feature>
<evidence type="ECO:0000256" key="6">
    <source>
        <dbReference type="SAM" id="MobiDB-lite"/>
    </source>
</evidence>
<evidence type="ECO:0000256" key="1">
    <source>
        <dbReference type="ARBA" id="ARBA00005179"/>
    </source>
</evidence>
<dbReference type="CDD" id="cd19534">
    <property type="entry name" value="E_NRPS"/>
    <property type="match status" value="3"/>
</dbReference>
<keyword evidence="9" id="KW-1185">Reference proteome</keyword>
<evidence type="ECO:0000256" key="2">
    <source>
        <dbReference type="ARBA" id="ARBA00022450"/>
    </source>
</evidence>
<dbReference type="NCBIfam" id="TIGR01733">
    <property type="entry name" value="AA-adenyl-dom"/>
    <property type="match status" value="5"/>
</dbReference>
<dbReference type="Gene3D" id="3.30.559.10">
    <property type="entry name" value="Chloramphenicol acetyltransferase-like domain"/>
    <property type="match status" value="9"/>
</dbReference>
<protein>
    <recommendedName>
        <fullName evidence="7">Carrier domain-containing protein</fullName>
    </recommendedName>
</protein>
<dbReference type="FunFam" id="1.10.1200.10:FF:000005">
    <property type="entry name" value="Nonribosomal peptide synthetase 1"/>
    <property type="match status" value="2"/>
</dbReference>
<dbReference type="Gene3D" id="1.10.1200.10">
    <property type="entry name" value="ACP-like"/>
    <property type="match status" value="6"/>
</dbReference>
<dbReference type="PROSITE" id="PS50075">
    <property type="entry name" value="CARRIER"/>
    <property type="match status" value="6"/>
</dbReference>
<dbReference type="CDD" id="cd05918">
    <property type="entry name" value="A_NRPS_SidN3_like"/>
    <property type="match status" value="5"/>
</dbReference>
<dbReference type="PROSITE" id="PS00455">
    <property type="entry name" value="AMP_BINDING"/>
    <property type="match status" value="5"/>
</dbReference>
<evidence type="ECO:0000256" key="4">
    <source>
        <dbReference type="ARBA" id="ARBA00022598"/>
    </source>
</evidence>
<feature type="domain" description="Carrier" evidence="7">
    <location>
        <begin position="4957"/>
        <end position="5033"/>
    </location>
</feature>
<dbReference type="InterPro" id="IPR001242">
    <property type="entry name" value="Condensation_dom"/>
</dbReference>
<dbReference type="HOGENOM" id="CLU_000022_60_6_1"/>
<dbReference type="GO" id="GO:0019748">
    <property type="term" value="P:secondary metabolic process"/>
    <property type="evidence" value="ECO:0007669"/>
    <property type="project" value="UniProtKB-ARBA"/>
</dbReference>
<dbReference type="FunFam" id="3.30.559.30:FF:000005">
    <property type="entry name" value="Nonribosomal peptide synthase Pes1"/>
    <property type="match status" value="2"/>
</dbReference>
<dbReference type="Gene3D" id="3.30.559.30">
    <property type="entry name" value="Nonribosomal peptide synthetase, condensation domain"/>
    <property type="match status" value="10"/>
</dbReference>
<keyword evidence="3" id="KW-0597">Phosphoprotein</keyword>
<dbReference type="GO" id="GO:0031177">
    <property type="term" value="F:phosphopantetheine binding"/>
    <property type="evidence" value="ECO:0007669"/>
    <property type="project" value="InterPro"/>
</dbReference>
<dbReference type="Proteomes" id="UP000028045">
    <property type="component" value="Unassembled WGS sequence"/>
</dbReference>
<feature type="region of interest" description="Disordered" evidence="6">
    <location>
        <begin position="7195"/>
        <end position="7214"/>
    </location>
</feature>
<comment type="pathway">
    <text evidence="1">Secondary metabolite biosynthesis.</text>
</comment>
<name>A0A084B6J1_STACB</name>
<reference evidence="8 9" key="1">
    <citation type="journal article" date="2014" name="BMC Genomics">
        <title>Comparative genome sequencing reveals chemotype-specific gene clusters in the toxigenic black mold Stachybotrys.</title>
        <authorList>
            <person name="Semeiks J."/>
            <person name="Borek D."/>
            <person name="Otwinowski Z."/>
            <person name="Grishin N.V."/>
        </authorList>
    </citation>
    <scope>NUCLEOTIDE SEQUENCE [LARGE SCALE GENOMIC DNA]</scope>
    <source>
        <strain evidence="9">CBS 109288 / IBT 7711</strain>
    </source>
</reference>
<dbReference type="EMBL" id="KL647898">
    <property type="protein sequence ID" value="KEY73170.1"/>
    <property type="molecule type" value="Genomic_DNA"/>
</dbReference>
<feature type="compositionally biased region" description="Low complexity" evidence="6">
    <location>
        <begin position="7086"/>
        <end position="7095"/>
    </location>
</feature>
<feature type="compositionally biased region" description="Acidic residues" evidence="6">
    <location>
        <begin position="7195"/>
        <end position="7206"/>
    </location>
</feature>
<dbReference type="SUPFAM" id="SSF52777">
    <property type="entry name" value="CoA-dependent acyltransferases"/>
    <property type="match status" value="19"/>
</dbReference>
<dbReference type="FunFam" id="3.30.559.30:FF:000003">
    <property type="entry name" value="Nonribosomal peptide synthase SidD"/>
    <property type="match status" value="2"/>
</dbReference>
<dbReference type="Gene3D" id="2.30.38.10">
    <property type="entry name" value="Luciferase, Domain 3"/>
    <property type="match status" value="1"/>
</dbReference>
<feature type="domain" description="Carrier" evidence="7">
    <location>
        <begin position="7117"/>
        <end position="7193"/>
    </location>
</feature>
<dbReference type="FunFam" id="3.40.50.980:FF:000001">
    <property type="entry name" value="Non-ribosomal peptide synthetase"/>
    <property type="match status" value="3"/>
</dbReference>
<dbReference type="SUPFAM" id="SSF47336">
    <property type="entry name" value="ACP-like"/>
    <property type="match status" value="6"/>
</dbReference>